<reference evidence="2 3" key="1">
    <citation type="submission" date="2019-01" db="EMBL/GenBank/DDBJ databases">
        <title>Lacibacter sp. strain TTM-7.</title>
        <authorList>
            <person name="Chen W.-M."/>
        </authorList>
    </citation>
    <scope>NUCLEOTIDE SEQUENCE [LARGE SCALE GENOMIC DNA]</scope>
    <source>
        <strain evidence="2 3">TTM-7</strain>
    </source>
</reference>
<organism evidence="2 3">
    <name type="scientific">Lacibacter luteus</name>
    <dbReference type="NCBI Taxonomy" id="2508719"/>
    <lineage>
        <taxon>Bacteria</taxon>
        <taxon>Pseudomonadati</taxon>
        <taxon>Bacteroidota</taxon>
        <taxon>Chitinophagia</taxon>
        <taxon>Chitinophagales</taxon>
        <taxon>Chitinophagaceae</taxon>
        <taxon>Lacibacter</taxon>
    </lineage>
</organism>
<name>A0A4Q1CIV8_9BACT</name>
<keyword evidence="1" id="KW-0812">Transmembrane</keyword>
<feature type="transmembrane region" description="Helical" evidence="1">
    <location>
        <begin position="122"/>
        <end position="146"/>
    </location>
</feature>
<feature type="transmembrane region" description="Helical" evidence="1">
    <location>
        <begin position="44"/>
        <end position="64"/>
    </location>
</feature>
<feature type="transmembrane region" description="Helical" evidence="1">
    <location>
        <begin position="158"/>
        <end position="181"/>
    </location>
</feature>
<protein>
    <submittedName>
        <fullName evidence="2">Uncharacterized protein</fullName>
    </submittedName>
</protein>
<keyword evidence="3" id="KW-1185">Reference proteome</keyword>
<gene>
    <name evidence="2" type="ORF">ESA94_08605</name>
</gene>
<keyword evidence="1" id="KW-0472">Membrane</keyword>
<dbReference type="AlphaFoldDB" id="A0A4Q1CIV8"/>
<comment type="caution">
    <text evidence="2">The sequence shown here is derived from an EMBL/GenBank/DDBJ whole genome shotgun (WGS) entry which is preliminary data.</text>
</comment>
<dbReference type="Proteomes" id="UP000290204">
    <property type="component" value="Unassembled WGS sequence"/>
</dbReference>
<accession>A0A4Q1CIV8</accession>
<evidence type="ECO:0000313" key="3">
    <source>
        <dbReference type="Proteomes" id="UP000290204"/>
    </source>
</evidence>
<dbReference type="RefSeq" id="WP_129130480.1">
    <property type="nucleotide sequence ID" value="NZ_SDHW01000002.1"/>
</dbReference>
<evidence type="ECO:0000256" key="1">
    <source>
        <dbReference type="SAM" id="Phobius"/>
    </source>
</evidence>
<proteinExistence type="predicted"/>
<dbReference type="OrthoDB" id="652948at2"/>
<dbReference type="EMBL" id="SDHW01000002">
    <property type="protein sequence ID" value="RXK60519.1"/>
    <property type="molecule type" value="Genomic_DNA"/>
</dbReference>
<evidence type="ECO:0000313" key="2">
    <source>
        <dbReference type="EMBL" id="RXK60519.1"/>
    </source>
</evidence>
<sequence>MELDQLKEMWGTVESSSGQPSEQELQAILQKKSKSPIAKMKRNLTIEMWVVVVLYLWIIIDYIINFKGLILIIPLLFFVIGVAFMVYYIRKRSLLKQMECVTCEVKSNLQQQLRILEKYIRIYLIAGTALMPISIITMSVVLFFYSPEVAVQRQKADVPFAVFFGIVTLMSLVLTVPLYFLNKWYVRKLYGQHAEKLKHIVNEMTEEE</sequence>
<feature type="transmembrane region" description="Helical" evidence="1">
    <location>
        <begin position="70"/>
        <end position="89"/>
    </location>
</feature>
<keyword evidence="1" id="KW-1133">Transmembrane helix</keyword>